<evidence type="ECO:0000256" key="6">
    <source>
        <dbReference type="NCBIfam" id="TIGR01928"/>
    </source>
</evidence>
<feature type="domain" description="Enolase C-terminal" evidence="7">
    <location>
        <begin position="139"/>
        <end position="275"/>
    </location>
</feature>
<proteinExistence type="predicted"/>
<dbReference type="GO" id="GO:0046872">
    <property type="term" value="F:metal ion binding"/>
    <property type="evidence" value="ECO:0007669"/>
    <property type="project" value="UniProtKB-KW"/>
</dbReference>
<evidence type="ECO:0000313" key="8">
    <source>
        <dbReference type="EMBL" id="ARJ50072.1"/>
    </source>
</evidence>
<dbReference type="InterPro" id="IPR010197">
    <property type="entry name" value="OSBS/NAAAR"/>
</dbReference>
<reference evidence="8 9" key="1">
    <citation type="submission" date="2017-04" db="EMBL/GenBank/DDBJ databases">
        <authorList>
            <person name="Veseli I.A."/>
            <person name="Tang C."/>
            <person name="Pombert J.-F."/>
        </authorList>
    </citation>
    <scope>NUCLEOTIDE SEQUENCE [LARGE SCALE GENOMIC DNA]</scope>
    <source>
        <strain evidence="8 9">ATCC 700373</strain>
    </source>
</reference>
<dbReference type="InterPro" id="IPR029017">
    <property type="entry name" value="Enolase-like_N"/>
</dbReference>
<keyword evidence="4" id="KW-0456">Lyase</keyword>
<evidence type="ECO:0000259" key="7">
    <source>
        <dbReference type="Pfam" id="PF13378"/>
    </source>
</evidence>
<name>A0AAC9WLS8_9STAP</name>
<dbReference type="AlphaFoldDB" id="A0AAC9WLS8"/>
<dbReference type="GO" id="GO:0043748">
    <property type="term" value="F:O-succinylbenzoate synthase activity"/>
    <property type="evidence" value="ECO:0007669"/>
    <property type="project" value="UniProtKB-EC"/>
</dbReference>
<dbReference type="EC" id="4.2.1.113" evidence="5 6"/>
<dbReference type="GO" id="GO:0009234">
    <property type="term" value="P:menaquinone biosynthetic process"/>
    <property type="evidence" value="ECO:0007669"/>
    <property type="project" value="UniProtKB-UniRule"/>
</dbReference>
<dbReference type="Proteomes" id="UP000242864">
    <property type="component" value="Chromosome"/>
</dbReference>
<sequence>MRLTEMHFHIYQPSFVHAVHTPLVHMTHRPTLFVEWIDDKGHSWFGECNAFDSPWYHQETIKTVQFALISWFDTVRHQSIESFEAAQHFLTSLDETPAARATAVMAFYQMFFQLESFQVPMTLTINGDFSQRMMRFDHAGRIKMKWSDRIVEQVKLIATMYPDIPISIDANQSLTAAHMHDLKALKSYLAYIEEPFEVLDATLPFDELPMIAIDEHATCIERILYDIEHQHVQVVVLKPFRLGGIDRTLEIMQRLQKEHVKIVIGGMYECGLSRYFTAWLSQWGDYAGDVSPEGYYFDRDICENSGRLKHGQLYFEPPVVHRSLLHEESE</sequence>
<dbReference type="PANTHER" id="PTHR48073">
    <property type="entry name" value="O-SUCCINYLBENZOATE SYNTHASE-RELATED"/>
    <property type="match status" value="1"/>
</dbReference>
<dbReference type="InterPro" id="IPR029065">
    <property type="entry name" value="Enolase_C-like"/>
</dbReference>
<keyword evidence="2" id="KW-0479">Metal-binding</keyword>
<dbReference type="NCBIfam" id="TIGR01928">
    <property type="entry name" value="menC_lowGC_arch"/>
    <property type="match status" value="1"/>
</dbReference>
<evidence type="ECO:0000313" key="9">
    <source>
        <dbReference type="Proteomes" id="UP000242864"/>
    </source>
</evidence>
<comment type="cofactor">
    <cofactor evidence="1">
        <name>a divalent metal cation</name>
        <dbReference type="ChEBI" id="CHEBI:60240"/>
    </cofactor>
</comment>
<evidence type="ECO:0000256" key="1">
    <source>
        <dbReference type="ARBA" id="ARBA00001968"/>
    </source>
</evidence>
<dbReference type="SUPFAM" id="SSF51604">
    <property type="entry name" value="Enolase C-terminal domain-like"/>
    <property type="match status" value="1"/>
</dbReference>
<protein>
    <recommendedName>
        <fullName evidence="5 6">o-succinylbenzoate synthase</fullName>
        <ecNumber evidence="5 6">4.2.1.113</ecNumber>
    </recommendedName>
</protein>
<gene>
    <name evidence="8" type="ORF">B5P37_01225</name>
</gene>
<dbReference type="PANTHER" id="PTHR48073:SF5">
    <property type="entry name" value="O-SUCCINYLBENZOATE SYNTHASE"/>
    <property type="match status" value="1"/>
</dbReference>
<keyword evidence="9" id="KW-1185">Reference proteome</keyword>
<dbReference type="RefSeq" id="WP_085236341.1">
    <property type="nucleotide sequence ID" value="NZ_CP020773.1"/>
</dbReference>
<dbReference type="Gene3D" id="3.20.20.120">
    <property type="entry name" value="Enolase-like C-terminal domain"/>
    <property type="match status" value="1"/>
</dbReference>
<dbReference type="InterPro" id="IPR036849">
    <property type="entry name" value="Enolase-like_C_sf"/>
</dbReference>
<dbReference type="KEGG" id="slz:B5P37_01225"/>
<dbReference type="Pfam" id="PF13378">
    <property type="entry name" value="MR_MLE_C"/>
    <property type="match status" value="1"/>
</dbReference>
<keyword evidence="3" id="KW-0460">Magnesium</keyword>
<evidence type="ECO:0000256" key="2">
    <source>
        <dbReference type="ARBA" id="ARBA00022723"/>
    </source>
</evidence>
<dbReference type="Gene3D" id="3.30.390.10">
    <property type="entry name" value="Enolase-like, N-terminal domain"/>
    <property type="match status" value="1"/>
</dbReference>
<evidence type="ECO:0000256" key="5">
    <source>
        <dbReference type="ARBA" id="ARBA00029491"/>
    </source>
</evidence>
<accession>A0AAC9WLS8</accession>
<dbReference type="EMBL" id="CP020773">
    <property type="protein sequence ID" value="ARJ50072.1"/>
    <property type="molecule type" value="Genomic_DNA"/>
</dbReference>
<evidence type="ECO:0000256" key="4">
    <source>
        <dbReference type="ARBA" id="ARBA00023239"/>
    </source>
</evidence>
<organism evidence="8 9">
    <name type="scientific">Staphylococcus lutrae</name>
    <dbReference type="NCBI Taxonomy" id="155085"/>
    <lineage>
        <taxon>Bacteria</taxon>
        <taxon>Bacillati</taxon>
        <taxon>Bacillota</taxon>
        <taxon>Bacilli</taxon>
        <taxon>Bacillales</taxon>
        <taxon>Staphylococcaceae</taxon>
        <taxon>Staphylococcus</taxon>
    </lineage>
</organism>
<evidence type="ECO:0000256" key="3">
    <source>
        <dbReference type="ARBA" id="ARBA00022842"/>
    </source>
</evidence>
<dbReference type="SUPFAM" id="SSF54826">
    <property type="entry name" value="Enolase N-terminal domain-like"/>
    <property type="match status" value="1"/>
</dbReference>